<dbReference type="SUPFAM" id="SSF53474">
    <property type="entry name" value="alpha/beta-Hydrolases"/>
    <property type="match status" value="1"/>
</dbReference>
<dbReference type="InterPro" id="IPR008547">
    <property type="entry name" value="DUF829_TMEM53"/>
</dbReference>
<evidence type="ECO:0000256" key="1">
    <source>
        <dbReference type="ARBA" id="ARBA00007387"/>
    </source>
</evidence>
<evidence type="ECO:0000256" key="5">
    <source>
        <dbReference type="ARBA" id="ARBA00023242"/>
    </source>
</evidence>
<dbReference type="OrthoDB" id="77878at2759"/>
<dbReference type="GO" id="GO:0005640">
    <property type="term" value="C:nuclear outer membrane"/>
    <property type="evidence" value="ECO:0007669"/>
    <property type="project" value="UniProtKB-SubCell"/>
</dbReference>
<accession>A0A2V3J6K6</accession>
<comment type="subcellular location">
    <subcellularLocation>
        <location evidence="6">Nucleus outer membrane</location>
        <topology evidence="6">Single-pass membrane protein</topology>
    </subcellularLocation>
</comment>
<dbReference type="Proteomes" id="UP000247409">
    <property type="component" value="Unassembled WGS sequence"/>
</dbReference>
<evidence type="ECO:0000256" key="4">
    <source>
        <dbReference type="ARBA" id="ARBA00023136"/>
    </source>
</evidence>
<evidence type="ECO:0000256" key="2">
    <source>
        <dbReference type="ARBA" id="ARBA00022692"/>
    </source>
</evidence>
<keyword evidence="4" id="KW-0472">Membrane</keyword>
<reference evidence="7 8" key="1">
    <citation type="journal article" date="2018" name="Mol. Biol. Evol.">
        <title>Analysis of the draft genome of the red seaweed Gracilariopsis chorda provides insights into genome size evolution in Rhodophyta.</title>
        <authorList>
            <person name="Lee J."/>
            <person name="Yang E.C."/>
            <person name="Graf L."/>
            <person name="Yang J.H."/>
            <person name="Qiu H."/>
            <person name="Zel Zion U."/>
            <person name="Chan C.X."/>
            <person name="Stephens T.G."/>
            <person name="Weber A.P.M."/>
            <person name="Boo G.H."/>
            <person name="Boo S.M."/>
            <person name="Kim K.M."/>
            <person name="Shin Y."/>
            <person name="Jung M."/>
            <person name="Lee S.J."/>
            <person name="Yim H.S."/>
            <person name="Lee J.H."/>
            <person name="Bhattacharya D."/>
            <person name="Yoon H.S."/>
        </authorList>
    </citation>
    <scope>NUCLEOTIDE SEQUENCE [LARGE SCALE GENOMIC DNA]</scope>
    <source>
        <strain evidence="7 8">SKKU-2015</strain>
        <tissue evidence="7">Whole body</tissue>
    </source>
</reference>
<keyword evidence="5" id="KW-0539">Nucleus</keyword>
<dbReference type="EMBL" id="NBIV01000001">
    <property type="protein sequence ID" value="PXF50004.1"/>
    <property type="molecule type" value="Genomic_DNA"/>
</dbReference>
<proteinExistence type="inferred from homology"/>
<keyword evidence="2 7" id="KW-0812">Transmembrane</keyword>
<keyword evidence="8" id="KW-1185">Reference proteome</keyword>
<dbReference type="PANTHER" id="PTHR12265:SF30">
    <property type="entry name" value="TRANSMEMBRANE PROTEIN 53"/>
    <property type="match status" value="1"/>
</dbReference>
<evidence type="ECO:0000313" key="8">
    <source>
        <dbReference type="Proteomes" id="UP000247409"/>
    </source>
</evidence>
<dbReference type="AlphaFoldDB" id="A0A2V3J6K6"/>
<evidence type="ECO:0000256" key="6">
    <source>
        <dbReference type="ARBA" id="ARBA00034303"/>
    </source>
</evidence>
<evidence type="ECO:0000313" key="7">
    <source>
        <dbReference type="EMBL" id="PXF50004.1"/>
    </source>
</evidence>
<evidence type="ECO:0000256" key="3">
    <source>
        <dbReference type="ARBA" id="ARBA00022989"/>
    </source>
</evidence>
<organism evidence="7 8">
    <name type="scientific">Gracilariopsis chorda</name>
    <dbReference type="NCBI Taxonomy" id="448386"/>
    <lineage>
        <taxon>Eukaryota</taxon>
        <taxon>Rhodophyta</taxon>
        <taxon>Florideophyceae</taxon>
        <taxon>Rhodymeniophycidae</taxon>
        <taxon>Gracilariales</taxon>
        <taxon>Gracilariaceae</taxon>
        <taxon>Gracilariopsis</taxon>
    </lineage>
</organism>
<name>A0A2V3J6K6_9FLOR</name>
<comment type="caution">
    <text evidence="7">The sequence shown here is derived from an EMBL/GenBank/DDBJ whole genome shotgun (WGS) entry which is preliminary data.</text>
</comment>
<keyword evidence="3" id="KW-1133">Transmembrane helix</keyword>
<protein>
    <submittedName>
        <fullName evidence="7">Transmembrane protein 53</fullName>
    </submittedName>
</protein>
<sequence length="305" mass="33797">MEGVEEYKKKTNTGDTVIIRILNPSSTSAPTVVVLGWLGASIKHLAKYAAVYESMSYNTVCLSCPPSVVFAMRPIASAKFLLSALRILAADDRLTAGGLVFHKLSNAGATVSPHLSDFFAGASSDLVKPDDQVVVNKCKQAIAAVVFDSAPAYMHTELGAGALIQALRVPPGVLSNIVAALYALYAWFQRIFVMDVPVFFWQGVTNARYLCPEQYIYSAADRLLDSVSLEALIERRRGDGVDVRGVFRVEDSDHVLILRKHPEKYTEIIRALNEWGVNAWRRRNRVKEWTLSQEPSRSKHSWAKL</sequence>
<dbReference type="InterPro" id="IPR029058">
    <property type="entry name" value="AB_hydrolase_fold"/>
</dbReference>
<gene>
    <name evidence="7" type="ORF">BWQ96_00164</name>
</gene>
<dbReference type="PANTHER" id="PTHR12265">
    <property type="entry name" value="TRANSMEMBRANE PROTEIN 53"/>
    <property type="match status" value="1"/>
</dbReference>
<dbReference type="Pfam" id="PF05705">
    <property type="entry name" value="DUF829"/>
    <property type="match status" value="1"/>
</dbReference>
<comment type="similarity">
    <text evidence="1">Belongs to the TMEM53 family.</text>
</comment>